<evidence type="ECO:0000256" key="3">
    <source>
        <dbReference type="SAM" id="Phobius"/>
    </source>
</evidence>
<accession>A0ABS2YKH9</accession>
<feature type="non-terminal residue" evidence="4">
    <location>
        <position position="309"/>
    </location>
</feature>
<dbReference type="Proteomes" id="UP001166093">
    <property type="component" value="Unassembled WGS sequence"/>
</dbReference>
<reference evidence="4" key="1">
    <citation type="journal article" date="2021" name="Cell">
        <title>Tracing the genetic footprints of vertebrate landing in non-teleost ray-finned fishes.</title>
        <authorList>
            <person name="Bi X."/>
            <person name="Wang K."/>
            <person name="Yang L."/>
            <person name="Pan H."/>
            <person name="Jiang H."/>
            <person name="Wei Q."/>
            <person name="Fang M."/>
            <person name="Yu H."/>
            <person name="Zhu C."/>
            <person name="Cai Y."/>
            <person name="He Y."/>
            <person name="Gan X."/>
            <person name="Zeng H."/>
            <person name="Yu D."/>
            <person name="Zhu Y."/>
            <person name="Jiang H."/>
            <person name="Qiu Q."/>
            <person name="Yang H."/>
            <person name="Zhang Y.E."/>
            <person name="Wang W."/>
            <person name="Zhu M."/>
            <person name="He S."/>
            <person name="Zhang G."/>
        </authorList>
    </citation>
    <scope>NUCLEOTIDE SEQUENCE</scope>
    <source>
        <strain evidence="4">Pddl_001</strain>
    </source>
</reference>
<feature type="non-terminal residue" evidence="4">
    <location>
        <position position="1"/>
    </location>
</feature>
<evidence type="ECO:0000313" key="4">
    <source>
        <dbReference type="EMBL" id="MBN3287247.1"/>
    </source>
</evidence>
<organism evidence="4 5">
    <name type="scientific">Polyodon spathula</name>
    <name type="common">North American paddlefish</name>
    <name type="synonym">Squalus spathula</name>
    <dbReference type="NCBI Taxonomy" id="7913"/>
    <lineage>
        <taxon>Eukaryota</taxon>
        <taxon>Metazoa</taxon>
        <taxon>Chordata</taxon>
        <taxon>Craniata</taxon>
        <taxon>Vertebrata</taxon>
        <taxon>Euteleostomi</taxon>
        <taxon>Actinopterygii</taxon>
        <taxon>Chondrostei</taxon>
        <taxon>Acipenseriformes</taxon>
        <taxon>Polyodontidae</taxon>
        <taxon>Polyodon</taxon>
    </lineage>
</organism>
<proteinExistence type="predicted"/>
<keyword evidence="5" id="KW-1185">Reference proteome</keyword>
<dbReference type="PANTHER" id="PTHR23313">
    <property type="entry name" value="TSEC1-RELATED"/>
    <property type="match status" value="1"/>
</dbReference>
<keyword evidence="3" id="KW-0472">Membrane</keyword>
<comment type="caution">
    <text evidence="4">The sequence shown here is derived from an EMBL/GenBank/DDBJ whole genome shotgun (WGS) entry which is preliminary data.</text>
</comment>
<keyword evidence="3" id="KW-0812">Transmembrane</keyword>
<evidence type="ECO:0000313" key="5">
    <source>
        <dbReference type="Proteomes" id="UP001166093"/>
    </source>
</evidence>
<dbReference type="PANTHER" id="PTHR23313:SF0">
    <property type="entry name" value="TESTIS-EXPRESSED PROTEIN 9"/>
    <property type="match status" value="1"/>
</dbReference>
<feature type="region of interest" description="Disordered" evidence="2">
    <location>
        <begin position="53"/>
        <end position="73"/>
    </location>
</feature>
<dbReference type="EMBL" id="JAAWVQ010164569">
    <property type="protein sequence ID" value="MBN3287247.1"/>
    <property type="molecule type" value="Genomic_DNA"/>
</dbReference>
<gene>
    <name evidence="4" type="primary">Tex9</name>
    <name evidence="4" type="ORF">GTO93_0014575</name>
</gene>
<feature type="coiled-coil region" evidence="1">
    <location>
        <begin position="73"/>
        <end position="107"/>
    </location>
</feature>
<name>A0ABS2YKH9_POLSP</name>
<evidence type="ECO:0000256" key="1">
    <source>
        <dbReference type="SAM" id="Coils"/>
    </source>
</evidence>
<protein>
    <submittedName>
        <fullName evidence="4">TEX9 protein</fullName>
    </submittedName>
</protein>
<keyword evidence="3" id="KW-1133">Transmembrane helix</keyword>
<sequence>MLCTCLCSSYAISYKGEGILSLYLGNITFHLLIFFTFFLCPWIKKPLSARTENSVSTRPLSRPTPAPVKKPSQADLLAKEEEYKRLNAELEARTSELVHQAEEVMREQEEVLSRPISSHLDVGFEGDDEDFSNKYEYKCDPVSNKEGHNCFTRLRDKESLLMKPQSGLNMVLLIGRGMREIHTADDVAVLEDFADFSLAKTINKSEGQLEEDAIADDAEDDVIPSVGIEMGSGMYFFGIIAVFPSIHPFTMQKALLCLEHQKIEQLKAENKKLEKHKTEFMTGFKKQLKRLDILKRQKVRKANKEFHSQ</sequence>
<evidence type="ECO:0000256" key="2">
    <source>
        <dbReference type="SAM" id="MobiDB-lite"/>
    </source>
</evidence>
<keyword evidence="1" id="KW-0175">Coiled coil</keyword>
<feature type="transmembrane region" description="Helical" evidence="3">
    <location>
        <begin position="21"/>
        <end position="43"/>
    </location>
</feature>